<proteinExistence type="predicted"/>
<sequence>MTFSNRMKKYLLQATRGLPSSERPLIMAEMKGHLLDRIEQYQQEGFTRAEAESMALERFGSQHGLALKLSFAHWTLPAGWTTLGVTLALLGGTVWNIARAQTPQKTAQALQSVPAQGTLGEAKKGLKIQYHLAEGRTLDQSLSAQGVVQYRVFNQAAADCPSGQQTVLDLQWSDGHYQLAECQTGAGQLQQSGSTITWSNNQTELQVRTE</sequence>
<name>A0A511N0B8_DEIC1</name>
<evidence type="ECO:0000313" key="2">
    <source>
        <dbReference type="Proteomes" id="UP000321306"/>
    </source>
</evidence>
<dbReference type="RefSeq" id="WP_146883460.1">
    <property type="nucleotide sequence ID" value="NZ_BJXB01000005.1"/>
</dbReference>
<dbReference type="EMBL" id="BJXB01000005">
    <property type="protein sequence ID" value="GEM45826.1"/>
    <property type="molecule type" value="Genomic_DNA"/>
</dbReference>
<keyword evidence="2" id="KW-1185">Reference proteome</keyword>
<protein>
    <submittedName>
        <fullName evidence="1">Uncharacterized protein</fullName>
    </submittedName>
</protein>
<dbReference type="Proteomes" id="UP000321306">
    <property type="component" value="Unassembled WGS sequence"/>
</dbReference>
<dbReference type="NCBIfam" id="NF038403">
    <property type="entry name" value="perm_prefix_1"/>
    <property type="match status" value="1"/>
</dbReference>
<reference evidence="1 2" key="1">
    <citation type="submission" date="2019-07" db="EMBL/GenBank/DDBJ databases">
        <title>Whole genome shotgun sequence of Deinococcus cellulosilyticus NBRC 106333.</title>
        <authorList>
            <person name="Hosoyama A."/>
            <person name="Uohara A."/>
            <person name="Ohji S."/>
            <person name="Ichikawa N."/>
        </authorList>
    </citation>
    <scope>NUCLEOTIDE SEQUENCE [LARGE SCALE GENOMIC DNA]</scope>
    <source>
        <strain evidence="1 2">NBRC 106333</strain>
    </source>
</reference>
<dbReference type="AlphaFoldDB" id="A0A511N0B8"/>
<evidence type="ECO:0000313" key="1">
    <source>
        <dbReference type="EMBL" id="GEM45826.1"/>
    </source>
</evidence>
<organism evidence="1 2">
    <name type="scientific">Deinococcus cellulosilyticus (strain DSM 18568 / NBRC 106333 / KACC 11606 / 5516J-15)</name>
    <dbReference type="NCBI Taxonomy" id="1223518"/>
    <lineage>
        <taxon>Bacteria</taxon>
        <taxon>Thermotogati</taxon>
        <taxon>Deinococcota</taxon>
        <taxon>Deinococci</taxon>
        <taxon>Deinococcales</taxon>
        <taxon>Deinococcaceae</taxon>
        <taxon>Deinococcus</taxon>
    </lineage>
</organism>
<accession>A0A511N0B8</accession>
<dbReference type="InterPro" id="IPR047928">
    <property type="entry name" value="Perm_prefix_1"/>
</dbReference>
<gene>
    <name evidence="1" type="ORF">DC3_14610</name>
</gene>
<comment type="caution">
    <text evidence="1">The sequence shown here is derived from an EMBL/GenBank/DDBJ whole genome shotgun (WGS) entry which is preliminary data.</text>
</comment>